<proteinExistence type="predicted"/>
<keyword evidence="2" id="KW-1185">Reference proteome</keyword>
<reference evidence="1 2" key="1">
    <citation type="submission" date="2023-10" db="EMBL/GenBank/DDBJ databases">
        <title>Draft genome sequence of Xylaria bambusicola isolate GMP-LS, the root and basal stem rot pathogen of sugarcane in Indonesia.</title>
        <authorList>
            <person name="Selvaraj P."/>
            <person name="Muralishankar V."/>
            <person name="Muruganantham S."/>
            <person name="Sp S."/>
            <person name="Haryani S."/>
            <person name="Lau K.J.X."/>
            <person name="Naqvi N.I."/>
        </authorList>
    </citation>
    <scope>NUCLEOTIDE SEQUENCE [LARGE SCALE GENOMIC DNA]</scope>
    <source>
        <strain evidence="1">GMP-LS</strain>
    </source>
</reference>
<protein>
    <submittedName>
        <fullName evidence="1">Uncharacterized protein</fullName>
    </submittedName>
</protein>
<evidence type="ECO:0000313" key="2">
    <source>
        <dbReference type="Proteomes" id="UP001305414"/>
    </source>
</evidence>
<sequence length="124" mass="14140">MPMSVNAIPQDIIERCWGFIGIPAKVYKTFARLQRTIFPRDDVDNDMVLVHCVASGRVCDRLQCCVRKVLLRNSSPPYYISCIPTLHRRLAFGSDYGVSTVGTNHKISVSFGDRIRMEIERRHG</sequence>
<gene>
    <name evidence="1" type="ORF">RRF57_006053</name>
</gene>
<comment type="caution">
    <text evidence="1">The sequence shown here is derived from an EMBL/GenBank/DDBJ whole genome shotgun (WGS) entry which is preliminary data.</text>
</comment>
<dbReference type="AlphaFoldDB" id="A0AAN7Z8J2"/>
<accession>A0AAN7Z8J2</accession>
<dbReference type="Proteomes" id="UP001305414">
    <property type="component" value="Unassembled WGS sequence"/>
</dbReference>
<evidence type="ECO:0000313" key="1">
    <source>
        <dbReference type="EMBL" id="KAK5630338.1"/>
    </source>
</evidence>
<name>A0AAN7Z8J2_9PEZI</name>
<organism evidence="1 2">
    <name type="scientific">Xylaria bambusicola</name>
    <dbReference type="NCBI Taxonomy" id="326684"/>
    <lineage>
        <taxon>Eukaryota</taxon>
        <taxon>Fungi</taxon>
        <taxon>Dikarya</taxon>
        <taxon>Ascomycota</taxon>
        <taxon>Pezizomycotina</taxon>
        <taxon>Sordariomycetes</taxon>
        <taxon>Xylariomycetidae</taxon>
        <taxon>Xylariales</taxon>
        <taxon>Xylariaceae</taxon>
        <taxon>Xylaria</taxon>
    </lineage>
</organism>
<dbReference type="EMBL" id="JAWHQM010000015">
    <property type="protein sequence ID" value="KAK5630338.1"/>
    <property type="molecule type" value="Genomic_DNA"/>
</dbReference>